<keyword evidence="3" id="KW-1185">Reference proteome</keyword>
<feature type="transmembrane region" description="Helical" evidence="1">
    <location>
        <begin position="34"/>
        <end position="55"/>
    </location>
</feature>
<dbReference type="EMBL" id="CP116341">
    <property type="protein sequence ID" value="WOV83644.1"/>
    <property type="molecule type" value="Genomic_DNA"/>
</dbReference>
<feature type="transmembrane region" description="Helical" evidence="1">
    <location>
        <begin position="67"/>
        <end position="85"/>
    </location>
</feature>
<keyword evidence="1" id="KW-0472">Membrane</keyword>
<keyword evidence="1" id="KW-0812">Transmembrane</keyword>
<proteinExistence type="predicted"/>
<gene>
    <name evidence="2" type="ORF">PGH26_12240</name>
</gene>
<dbReference type="Proteomes" id="UP001303532">
    <property type="component" value="Chromosome"/>
</dbReference>
<evidence type="ECO:0000313" key="3">
    <source>
        <dbReference type="Proteomes" id="UP001303532"/>
    </source>
</evidence>
<protein>
    <submittedName>
        <fullName evidence="2">Uncharacterized protein</fullName>
    </submittedName>
</protein>
<feature type="transmembrane region" description="Helical" evidence="1">
    <location>
        <begin position="9"/>
        <end position="28"/>
    </location>
</feature>
<dbReference type="RefSeq" id="WP_323691336.1">
    <property type="nucleotide sequence ID" value="NZ_CP116341.1"/>
</dbReference>
<accession>A0ABZ0KXN4</accession>
<keyword evidence="1" id="KW-1133">Transmembrane helix</keyword>
<sequence>MEETDKDVLYVNMLVGTAGPLMIFWGIVKANEAMGSTAYGFTLFGFTLVMIYINYLEKKAGIPKKALWIKSILSILTVAIFLIYYF</sequence>
<name>A0ABZ0KXN4_9BACL</name>
<evidence type="ECO:0000256" key="1">
    <source>
        <dbReference type="SAM" id="Phobius"/>
    </source>
</evidence>
<evidence type="ECO:0000313" key="2">
    <source>
        <dbReference type="EMBL" id="WOV83644.1"/>
    </source>
</evidence>
<organism evidence="2 3">
    <name type="scientific">Sporosarcina jeotgali</name>
    <dbReference type="NCBI Taxonomy" id="3020056"/>
    <lineage>
        <taxon>Bacteria</taxon>
        <taxon>Bacillati</taxon>
        <taxon>Bacillota</taxon>
        <taxon>Bacilli</taxon>
        <taxon>Bacillales</taxon>
        <taxon>Caryophanaceae</taxon>
        <taxon>Sporosarcina</taxon>
    </lineage>
</organism>
<reference evidence="2 3" key="1">
    <citation type="submission" date="2023-01" db="EMBL/GenBank/DDBJ databases">
        <title>Sporosarcina sp. nov., isolated from Korean tranditional fermented seafood 'Jeotgal'.</title>
        <authorList>
            <person name="Yang A.-I."/>
        </authorList>
    </citation>
    <scope>NUCLEOTIDE SEQUENCE [LARGE SCALE GENOMIC DNA]</scope>
    <source>
        <strain evidence="2 3">B2O-1</strain>
    </source>
</reference>